<evidence type="ECO:0000256" key="6">
    <source>
        <dbReference type="ARBA" id="ARBA00022989"/>
    </source>
</evidence>
<reference evidence="11 12" key="1">
    <citation type="journal article" date="2020" name="IScience">
        <title>Genome Sequencing of the Endangered Kingdonia uniflora (Circaeasteraceae, Ranunculales) Reveals Potential Mechanisms of Evolutionary Specialization.</title>
        <authorList>
            <person name="Sun Y."/>
            <person name="Deng T."/>
            <person name="Zhang A."/>
            <person name="Moore M.J."/>
            <person name="Landis J.B."/>
            <person name="Lin N."/>
            <person name="Zhang H."/>
            <person name="Zhang X."/>
            <person name="Huang J."/>
            <person name="Zhang X."/>
            <person name="Sun H."/>
            <person name="Wang H."/>
        </authorList>
    </citation>
    <scope>NUCLEOTIDE SEQUENCE [LARGE SCALE GENOMIC DNA]</scope>
    <source>
        <strain evidence="11">TB1705</strain>
        <tissue evidence="11">Leaf</tissue>
    </source>
</reference>
<gene>
    <name evidence="11" type="ORF">GIB67_040371</name>
</gene>
<dbReference type="SUPFAM" id="SSF48264">
    <property type="entry name" value="Cytochrome P450"/>
    <property type="match status" value="1"/>
</dbReference>
<keyword evidence="8" id="KW-0408">Iron</keyword>
<comment type="subcellular location">
    <subcellularLocation>
        <location evidence="1">Membrane</location>
    </subcellularLocation>
</comment>
<evidence type="ECO:0000313" key="11">
    <source>
        <dbReference type="EMBL" id="KAF6139224.1"/>
    </source>
</evidence>
<dbReference type="Gene3D" id="1.10.630.10">
    <property type="entry name" value="Cytochrome P450"/>
    <property type="match status" value="1"/>
</dbReference>
<dbReference type="GO" id="GO:0004497">
    <property type="term" value="F:monooxygenase activity"/>
    <property type="evidence" value="ECO:0007669"/>
    <property type="project" value="UniProtKB-KW"/>
</dbReference>
<keyword evidence="10" id="KW-0472">Membrane</keyword>
<dbReference type="AlphaFoldDB" id="A0A7J7L9K7"/>
<dbReference type="GO" id="GO:0016020">
    <property type="term" value="C:membrane"/>
    <property type="evidence" value="ECO:0007669"/>
    <property type="project" value="UniProtKB-SubCell"/>
</dbReference>
<dbReference type="GO" id="GO:0044550">
    <property type="term" value="P:secondary metabolite biosynthetic process"/>
    <property type="evidence" value="ECO:0007669"/>
    <property type="project" value="UniProtKB-ARBA"/>
</dbReference>
<dbReference type="InterPro" id="IPR001128">
    <property type="entry name" value="Cyt_P450"/>
</dbReference>
<name>A0A7J7L9K7_9MAGN</name>
<dbReference type="InterPro" id="IPR036396">
    <property type="entry name" value="Cyt_P450_sf"/>
</dbReference>
<evidence type="ECO:0008006" key="13">
    <source>
        <dbReference type="Google" id="ProtNLM"/>
    </source>
</evidence>
<keyword evidence="5" id="KW-0479">Metal-binding</keyword>
<evidence type="ECO:0000256" key="1">
    <source>
        <dbReference type="ARBA" id="ARBA00004370"/>
    </source>
</evidence>
<evidence type="ECO:0000256" key="2">
    <source>
        <dbReference type="ARBA" id="ARBA00010617"/>
    </source>
</evidence>
<dbReference type="OrthoDB" id="1470350at2759"/>
<keyword evidence="9" id="KW-0503">Monooxygenase</keyword>
<evidence type="ECO:0000256" key="4">
    <source>
        <dbReference type="ARBA" id="ARBA00022692"/>
    </source>
</evidence>
<protein>
    <recommendedName>
        <fullName evidence="13">Cytochrome P450</fullName>
    </recommendedName>
</protein>
<evidence type="ECO:0000256" key="8">
    <source>
        <dbReference type="ARBA" id="ARBA00023004"/>
    </source>
</evidence>
<accession>A0A7J7L9K7</accession>
<dbReference type="GO" id="GO:0005506">
    <property type="term" value="F:iron ion binding"/>
    <property type="evidence" value="ECO:0007669"/>
    <property type="project" value="InterPro"/>
</dbReference>
<sequence>MFDPKVMKEMLSDKFSNFEKPPVNPLFFALTRSLTSLEGEKWAKHKRIINPAFHLDKLKGMVPTFLTSCSKMIEKWKKLVGAEGSFELDIWPKLEYLLEDVISSIAFGSNYKDG</sequence>
<evidence type="ECO:0000256" key="10">
    <source>
        <dbReference type="ARBA" id="ARBA00023136"/>
    </source>
</evidence>
<proteinExistence type="inferred from homology"/>
<comment type="caution">
    <text evidence="11">The sequence shown here is derived from an EMBL/GenBank/DDBJ whole genome shotgun (WGS) entry which is preliminary data.</text>
</comment>
<evidence type="ECO:0000256" key="3">
    <source>
        <dbReference type="ARBA" id="ARBA00022617"/>
    </source>
</evidence>
<dbReference type="EMBL" id="JACGCM010002525">
    <property type="protein sequence ID" value="KAF6139224.1"/>
    <property type="molecule type" value="Genomic_DNA"/>
</dbReference>
<keyword evidence="4" id="KW-0812">Transmembrane</keyword>
<evidence type="ECO:0000256" key="5">
    <source>
        <dbReference type="ARBA" id="ARBA00022723"/>
    </source>
</evidence>
<keyword evidence="7" id="KW-0560">Oxidoreductase</keyword>
<dbReference type="GO" id="GO:0020037">
    <property type="term" value="F:heme binding"/>
    <property type="evidence" value="ECO:0007669"/>
    <property type="project" value="InterPro"/>
</dbReference>
<keyword evidence="12" id="KW-1185">Reference proteome</keyword>
<evidence type="ECO:0000256" key="7">
    <source>
        <dbReference type="ARBA" id="ARBA00023002"/>
    </source>
</evidence>
<evidence type="ECO:0000313" key="12">
    <source>
        <dbReference type="Proteomes" id="UP000541444"/>
    </source>
</evidence>
<evidence type="ECO:0000256" key="9">
    <source>
        <dbReference type="ARBA" id="ARBA00023033"/>
    </source>
</evidence>
<dbReference type="GO" id="GO:0016705">
    <property type="term" value="F:oxidoreductase activity, acting on paired donors, with incorporation or reduction of molecular oxygen"/>
    <property type="evidence" value="ECO:0007669"/>
    <property type="project" value="InterPro"/>
</dbReference>
<dbReference type="PANTHER" id="PTHR24282">
    <property type="entry name" value="CYTOCHROME P450 FAMILY MEMBER"/>
    <property type="match status" value="1"/>
</dbReference>
<dbReference type="Proteomes" id="UP000541444">
    <property type="component" value="Unassembled WGS sequence"/>
</dbReference>
<keyword evidence="6" id="KW-1133">Transmembrane helix</keyword>
<dbReference type="InterPro" id="IPR050665">
    <property type="entry name" value="Cytochrome_P450_Monooxygen"/>
</dbReference>
<dbReference type="PANTHER" id="PTHR24282:SF94">
    <property type="entry name" value="CYTOCHROME P450 72C1"/>
    <property type="match status" value="1"/>
</dbReference>
<dbReference type="Pfam" id="PF00067">
    <property type="entry name" value="p450"/>
    <property type="match status" value="1"/>
</dbReference>
<keyword evidence="3" id="KW-0349">Heme</keyword>
<comment type="similarity">
    <text evidence="2">Belongs to the cytochrome P450 family.</text>
</comment>
<organism evidence="11 12">
    <name type="scientific">Kingdonia uniflora</name>
    <dbReference type="NCBI Taxonomy" id="39325"/>
    <lineage>
        <taxon>Eukaryota</taxon>
        <taxon>Viridiplantae</taxon>
        <taxon>Streptophyta</taxon>
        <taxon>Embryophyta</taxon>
        <taxon>Tracheophyta</taxon>
        <taxon>Spermatophyta</taxon>
        <taxon>Magnoliopsida</taxon>
        <taxon>Ranunculales</taxon>
        <taxon>Circaeasteraceae</taxon>
        <taxon>Kingdonia</taxon>
    </lineage>
</organism>